<dbReference type="PANTHER" id="PTHR10005:SF25">
    <property type="entry name" value="SNO ONCOGENE, ISOFORM B"/>
    <property type="match status" value="1"/>
</dbReference>
<feature type="region of interest" description="Disordered" evidence="3">
    <location>
        <begin position="24"/>
        <end position="58"/>
    </location>
</feature>
<feature type="compositionally biased region" description="Pro residues" evidence="3">
    <location>
        <begin position="821"/>
        <end position="832"/>
    </location>
</feature>
<dbReference type="GO" id="GO:0046332">
    <property type="term" value="F:SMAD binding"/>
    <property type="evidence" value="ECO:0007669"/>
    <property type="project" value="InterPro"/>
</dbReference>
<dbReference type="EMBL" id="HBUE01101385">
    <property type="protein sequence ID" value="CAG6485505.1"/>
    <property type="molecule type" value="Transcribed_RNA"/>
</dbReference>
<dbReference type="InterPro" id="IPR014890">
    <property type="entry name" value="c-SKI_SMAD4-bd_dom"/>
</dbReference>
<dbReference type="InterPro" id="IPR037000">
    <property type="entry name" value="Ski_DNA-bd_sf"/>
</dbReference>
<feature type="region of interest" description="Disordered" evidence="3">
    <location>
        <begin position="624"/>
        <end position="650"/>
    </location>
</feature>
<dbReference type="InterPro" id="IPR009061">
    <property type="entry name" value="DNA-bd_dom_put_sf"/>
</dbReference>
<feature type="compositionally biased region" description="Low complexity" evidence="3">
    <location>
        <begin position="762"/>
        <end position="780"/>
    </location>
</feature>
<organism evidence="5">
    <name type="scientific">Culex pipiens</name>
    <name type="common">House mosquito</name>
    <dbReference type="NCBI Taxonomy" id="7175"/>
    <lineage>
        <taxon>Eukaryota</taxon>
        <taxon>Metazoa</taxon>
        <taxon>Ecdysozoa</taxon>
        <taxon>Arthropoda</taxon>
        <taxon>Hexapoda</taxon>
        <taxon>Insecta</taxon>
        <taxon>Pterygota</taxon>
        <taxon>Neoptera</taxon>
        <taxon>Endopterygota</taxon>
        <taxon>Diptera</taxon>
        <taxon>Nematocera</taxon>
        <taxon>Culicoidea</taxon>
        <taxon>Culicidae</taxon>
        <taxon>Culicinae</taxon>
        <taxon>Culicini</taxon>
        <taxon>Culex</taxon>
        <taxon>Culex</taxon>
    </lineage>
</organism>
<dbReference type="AlphaFoldDB" id="A0A8D8C0X2"/>
<dbReference type="EMBL" id="HBUE01101383">
    <property type="protein sequence ID" value="CAG6485503.1"/>
    <property type="molecule type" value="Transcribed_RNA"/>
</dbReference>
<evidence type="ECO:0000256" key="1">
    <source>
        <dbReference type="ARBA" id="ARBA00009513"/>
    </source>
</evidence>
<evidence type="ECO:0000259" key="4">
    <source>
        <dbReference type="SMART" id="SM01046"/>
    </source>
</evidence>
<keyword evidence="2" id="KW-0175">Coiled coil</keyword>
<dbReference type="SMART" id="SM01046">
    <property type="entry name" value="c-SKI_SMAD_bind"/>
    <property type="match status" value="1"/>
</dbReference>
<name>A0A8D8C0X2_CULPI</name>
<dbReference type="GO" id="GO:0005634">
    <property type="term" value="C:nucleus"/>
    <property type="evidence" value="ECO:0007669"/>
    <property type="project" value="TreeGrafter"/>
</dbReference>
<dbReference type="SUPFAM" id="SSF63763">
    <property type="entry name" value="SAND domain-like"/>
    <property type="match status" value="1"/>
</dbReference>
<reference evidence="5" key="1">
    <citation type="submission" date="2021-05" db="EMBL/GenBank/DDBJ databases">
        <authorList>
            <person name="Alioto T."/>
            <person name="Alioto T."/>
            <person name="Gomez Garrido J."/>
        </authorList>
    </citation>
    <scope>NUCLEOTIDE SEQUENCE</scope>
</reference>
<dbReference type="SUPFAM" id="SSF46955">
    <property type="entry name" value="Putative DNA-binding domain"/>
    <property type="match status" value="1"/>
</dbReference>
<dbReference type="InterPro" id="IPR010919">
    <property type="entry name" value="SAND-like_dom_sf"/>
</dbReference>
<dbReference type="GO" id="GO:0000981">
    <property type="term" value="F:DNA-binding transcription factor activity, RNA polymerase II-specific"/>
    <property type="evidence" value="ECO:0007669"/>
    <property type="project" value="TreeGrafter"/>
</dbReference>
<dbReference type="EMBL" id="HBUE01101371">
    <property type="protein sequence ID" value="CAG6485493.1"/>
    <property type="molecule type" value="Transcribed_RNA"/>
</dbReference>
<dbReference type="GO" id="GO:0005667">
    <property type="term" value="C:transcription regulator complex"/>
    <property type="evidence" value="ECO:0007669"/>
    <property type="project" value="TreeGrafter"/>
</dbReference>
<sequence>MTEYVPPQLITVLKTYQDNAPKGLHGPGLSLVHPSKSGGAGPPRPETPESHHVGSGAGMVTTENGLIVQPITGPLPMPSHPIMTTPDPDCGVVQLTTLEGKKIGCFLLGGEMRLCLPQIFNNILMEFSVEQINRSIQELMIYLYNCTDQQLQEFKRANIIPDTAKTCGLITRTNAERLCSYMLHQADQIRPRKGTTLTSFRVYHKCFGKCEGIFTVELYSYKEPACIECCECQGMFSPQKFVCHQHDRQENRTCHWGFNSSNWCAYIHVALDEDNREAFAKILEEIWSGERETETEQEYWIAKQKDIDDESALVTIKTEPLSDIPLKKPKLINEPSLYQCSRQAPSSAFRPWTQKRRQEYAQQQLLLQHMVYQSNGLMNGVVGGLSQEPPVLQNPESVVRLSESDKFERSFQPNVALVPRKTILCKERERERINERERLPADPKDRSVIKCDVQIKQESPPTPPAPGDVIRSVIKCDVKIKEERPSTPPQEMSPGPRLAPCSSPSPPLPPLGTPAAMLGGGGGTIKSVPLPYSPVTDVHSGSNEITSSTSPVPPPVNMTTTTMNGCIADKPKLIIKEQISPPSPRRTPLLNEEIHHQHQRSHPQAAVILKNGGGPIVAPGAPIAGNPEFELSTDTDDDSLAGEPDSSNNSMAPLEIIAELMKDVAHETRDQILHILKLVIQETTQLRNEHLRLLKDHAHREDIIADLQRDKEHLEQQVHQLQLELNRSLIKYATSEANALQMQQQHQQDLAVAVAAAAAASASSSTPPSPLSLASNSSSSQITVEKIERRNSFPEKSEVIMKPLKKSLRRSPDDSVLMLQSPPPPLPPPPVMSLPVSLSITAASNLKLPVDPLQTSHEHDDKPPPPTHHPIAASPTTNGGAANGVITSPRPPSRPPSSASTASNTSAPVLENGLTGKSQPSSKEPAAKSSGN</sequence>
<dbReference type="EMBL" id="HBUE01101378">
    <property type="protein sequence ID" value="CAG6485498.1"/>
    <property type="molecule type" value="Transcribed_RNA"/>
</dbReference>
<dbReference type="GO" id="GO:0000978">
    <property type="term" value="F:RNA polymerase II cis-regulatory region sequence-specific DNA binding"/>
    <property type="evidence" value="ECO:0007669"/>
    <property type="project" value="TreeGrafter"/>
</dbReference>
<protein>
    <submittedName>
        <fullName evidence="5">Ski oncogene</fullName>
    </submittedName>
</protein>
<dbReference type="Gene3D" id="3.10.260.20">
    <property type="entry name" value="Ski"/>
    <property type="match status" value="1"/>
</dbReference>
<dbReference type="Pfam" id="PF08782">
    <property type="entry name" value="c-SKI_SMAD_bind"/>
    <property type="match status" value="1"/>
</dbReference>
<dbReference type="EMBL" id="HBUE01101374">
    <property type="protein sequence ID" value="CAG6485495.1"/>
    <property type="molecule type" value="Transcribed_RNA"/>
</dbReference>
<proteinExistence type="inferred from homology"/>
<comment type="similarity">
    <text evidence="1">Belongs to the SKI family.</text>
</comment>
<dbReference type="EMBL" id="HBUE01101376">
    <property type="protein sequence ID" value="CAG6485497.1"/>
    <property type="molecule type" value="Transcribed_RNA"/>
</dbReference>
<dbReference type="EMBL" id="HBUE01145995">
    <property type="protein sequence ID" value="CAG6502936.1"/>
    <property type="molecule type" value="Transcribed_RNA"/>
</dbReference>
<dbReference type="InterPro" id="IPR023216">
    <property type="entry name" value="Tscrpt_reg_SKI_SnoN"/>
</dbReference>
<feature type="domain" description="c-SKI SMAD4-binding" evidence="4">
    <location>
        <begin position="199"/>
        <end position="291"/>
    </location>
</feature>
<evidence type="ECO:0000313" key="5">
    <source>
        <dbReference type="EMBL" id="CAG6485498.1"/>
    </source>
</evidence>
<evidence type="ECO:0000256" key="3">
    <source>
        <dbReference type="SAM" id="MobiDB-lite"/>
    </source>
</evidence>
<dbReference type="InterPro" id="IPR003380">
    <property type="entry name" value="SKI/SNO/DAC"/>
</dbReference>
<feature type="compositionally biased region" description="Acidic residues" evidence="3">
    <location>
        <begin position="631"/>
        <end position="640"/>
    </location>
</feature>
<dbReference type="GO" id="GO:0005737">
    <property type="term" value="C:cytoplasm"/>
    <property type="evidence" value="ECO:0007669"/>
    <property type="project" value="TreeGrafter"/>
</dbReference>
<accession>A0A8D8C0X2</accession>
<dbReference type="EMBL" id="HBUE01101375">
    <property type="protein sequence ID" value="CAG6485496.1"/>
    <property type="molecule type" value="Transcribed_RNA"/>
</dbReference>
<dbReference type="EMBL" id="HBUE01250891">
    <property type="protein sequence ID" value="CAG6554184.1"/>
    <property type="molecule type" value="Transcribed_RNA"/>
</dbReference>
<evidence type="ECO:0000256" key="2">
    <source>
        <dbReference type="SAM" id="Coils"/>
    </source>
</evidence>
<dbReference type="CDD" id="cd21079">
    <property type="entry name" value="DHD_Ski_Sno"/>
    <property type="match status" value="1"/>
</dbReference>
<dbReference type="GO" id="GO:0030514">
    <property type="term" value="P:negative regulation of BMP signaling pathway"/>
    <property type="evidence" value="ECO:0007669"/>
    <property type="project" value="TreeGrafter"/>
</dbReference>
<feature type="compositionally biased region" description="Basic and acidic residues" evidence="3">
    <location>
        <begin position="785"/>
        <end position="799"/>
    </location>
</feature>
<feature type="region of interest" description="Disordered" evidence="3">
    <location>
        <begin position="762"/>
        <end position="832"/>
    </location>
</feature>
<dbReference type="FunFam" id="3.10.260.20:FF:000002">
    <property type="entry name" value="SKI-like oncogene a"/>
    <property type="match status" value="1"/>
</dbReference>
<dbReference type="Gene3D" id="3.10.390.10">
    <property type="entry name" value="SAND domain-like"/>
    <property type="match status" value="1"/>
</dbReference>
<feature type="region of interest" description="Disordered" evidence="3">
    <location>
        <begin position="847"/>
        <end position="932"/>
    </location>
</feature>
<feature type="compositionally biased region" description="Low complexity" evidence="3">
    <location>
        <begin position="896"/>
        <end position="908"/>
    </location>
</feature>
<feature type="region of interest" description="Disordered" evidence="3">
    <location>
        <begin position="482"/>
        <end position="510"/>
    </location>
</feature>
<dbReference type="Pfam" id="PF02437">
    <property type="entry name" value="Ski_Sno_DHD"/>
    <property type="match status" value="1"/>
</dbReference>
<dbReference type="EMBL" id="HBUE01101382">
    <property type="protein sequence ID" value="CAG6485501.1"/>
    <property type="molecule type" value="Transcribed_RNA"/>
</dbReference>
<dbReference type="PANTHER" id="PTHR10005">
    <property type="entry name" value="SKI ONCOGENE-RELATED"/>
    <property type="match status" value="1"/>
</dbReference>
<feature type="coiled-coil region" evidence="2">
    <location>
        <begin position="697"/>
        <end position="731"/>
    </location>
</feature>